<dbReference type="RefSeq" id="WP_053232475.1">
    <property type="nucleotide sequence ID" value="NZ_CP011125.1"/>
</dbReference>
<dbReference type="KEGG" id="samy:DB32_002362"/>
<dbReference type="Proteomes" id="UP000034883">
    <property type="component" value="Chromosome"/>
</dbReference>
<accession>A0A0F6YHW8</accession>
<keyword evidence="2" id="KW-1185">Reference proteome</keyword>
<dbReference type="InterPro" id="IPR054220">
    <property type="entry name" value="DUF6940"/>
</dbReference>
<dbReference type="OrthoDB" id="980262at2"/>
<proteinExistence type="predicted"/>
<protein>
    <submittedName>
        <fullName evidence="1">Uncharacterized protein</fullName>
    </submittedName>
</protein>
<evidence type="ECO:0000313" key="2">
    <source>
        <dbReference type="Proteomes" id="UP000034883"/>
    </source>
</evidence>
<gene>
    <name evidence="1" type="ORF">DB32_002362</name>
</gene>
<dbReference type="AlphaFoldDB" id="A0A0F6YHW8"/>
<dbReference type="EMBL" id="CP011125">
    <property type="protein sequence ID" value="AKF05213.1"/>
    <property type="molecule type" value="Genomic_DNA"/>
</dbReference>
<sequence length="198" mass="21660">MTWTTRATDEGTSTVIASVLDADDRALSCAEVLALLRDSAPFRAFFARDLAQSRYDAFFWETPPLTTSTLATTYEHAVIDAPALARITADPSDFAERFESKPSDDVLVFPNLGRDATLVVPAPRAADASYAHLAAFVRGAPSAQVDALFAKLARAILARIGDAPLWVSTAGLGVSWLHLRLDARPKYYRRDAYRRARS</sequence>
<organism evidence="1 2">
    <name type="scientific">Sandaracinus amylolyticus</name>
    <dbReference type="NCBI Taxonomy" id="927083"/>
    <lineage>
        <taxon>Bacteria</taxon>
        <taxon>Pseudomonadati</taxon>
        <taxon>Myxococcota</taxon>
        <taxon>Polyangia</taxon>
        <taxon>Polyangiales</taxon>
        <taxon>Sandaracinaceae</taxon>
        <taxon>Sandaracinus</taxon>
    </lineage>
</organism>
<dbReference type="STRING" id="927083.DB32_002362"/>
<reference evidence="1 2" key="1">
    <citation type="submission" date="2015-03" db="EMBL/GenBank/DDBJ databases">
        <title>Genome assembly of Sandaracinus amylolyticus DSM 53668.</title>
        <authorList>
            <person name="Sharma G."/>
            <person name="Subramanian S."/>
        </authorList>
    </citation>
    <scope>NUCLEOTIDE SEQUENCE [LARGE SCALE GENOMIC DNA]</scope>
    <source>
        <strain evidence="1 2">DSM 53668</strain>
    </source>
</reference>
<evidence type="ECO:0000313" key="1">
    <source>
        <dbReference type="EMBL" id="AKF05213.1"/>
    </source>
</evidence>
<dbReference type="Pfam" id="PF22086">
    <property type="entry name" value="DUF6940"/>
    <property type="match status" value="1"/>
</dbReference>
<name>A0A0F6YHW8_9BACT</name>